<feature type="compositionally biased region" description="Basic and acidic residues" evidence="1">
    <location>
        <begin position="72"/>
        <end position="84"/>
    </location>
</feature>
<organism evidence="2 3">
    <name type="scientific">Pleurodeles waltl</name>
    <name type="common">Iberian ribbed newt</name>
    <dbReference type="NCBI Taxonomy" id="8319"/>
    <lineage>
        <taxon>Eukaryota</taxon>
        <taxon>Metazoa</taxon>
        <taxon>Chordata</taxon>
        <taxon>Craniata</taxon>
        <taxon>Vertebrata</taxon>
        <taxon>Euteleostomi</taxon>
        <taxon>Amphibia</taxon>
        <taxon>Batrachia</taxon>
        <taxon>Caudata</taxon>
        <taxon>Salamandroidea</taxon>
        <taxon>Salamandridae</taxon>
        <taxon>Pleurodelinae</taxon>
        <taxon>Pleurodeles</taxon>
    </lineage>
</organism>
<dbReference type="AlphaFoldDB" id="A0AAV7LRP5"/>
<gene>
    <name evidence="2" type="ORF">NDU88_006794</name>
</gene>
<protein>
    <submittedName>
        <fullName evidence="2">Uncharacterized protein</fullName>
    </submittedName>
</protein>
<dbReference type="Proteomes" id="UP001066276">
    <property type="component" value="Chromosome 11"/>
</dbReference>
<evidence type="ECO:0000256" key="1">
    <source>
        <dbReference type="SAM" id="MobiDB-lite"/>
    </source>
</evidence>
<keyword evidence="3" id="KW-1185">Reference proteome</keyword>
<name>A0AAV7LRP5_PLEWA</name>
<dbReference type="EMBL" id="JANPWB010000015">
    <property type="protein sequence ID" value="KAJ1093698.1"/>
    <property type="molecule type" value="Genomic_DNA"/>
</dbReference>
<evidence type="ECO:0000313" key="3">
    <source>
        <dbReference type="Proteomes" id="UP001066276"/>
    </source>
</evidence>
<comment type="caution">
    <text evidence="2">The sequence shown here is derived from an EMBL/GenBank/DDBJ whole genome shotgun (WGS) entry which is preliminary data.</text>
</comment>
<reference evidence="2" key="1">
    <citation type="journal article" date="2022" name="bioRxiv">
        <title>Sequencing and chromosome-scale assembly of the giantPleurodeles waltlgenome.</title>
        <authorList>
            <person name="Brown T."/>
            <person name="Elewa A."/>
            <person name="Iarovenko S."/>
            <person name="Subramanian E."/>
            <person name="Araus A.J."/>
            <person name="Petzold A."/>
            <person name="Susuki M."/>
            <person name="Suzuki K.-i.T."/>
            <person name="Hayashi T."/>
            <person name="Toyoda A."/>
            <person name="Oliveira C."/>
            <person name="Osipova E."/>
            <person name="Leigh N.D."/>
            <person name="Simon A."/>
            <person name="Yun M.H."/>
        </authorList>
    </citation>
    <scope>NUCLEOTIDE SEQUENCE</scope>
    <source>
        <strain evidence="2">20211129_DDA</strain>
        <tissue evidence="2">Liver</tissue>
    </source>
</reference>
<feature type="compositionally biased region" description="Basic and acidic residues" evidence="1">
    <location>
        <begin position="159"/>
        <end position="179"/>
    </location>
</feature>
<proteinExistence type="predicted"/>
<evidence type="ECO:0000313" key="2">
    <source>
        <dbReference type="EMBL" id="KAJ1093698.1"/>
    </source>
</evidence>
<feature type="region of interest" description="Disordered" evidence="1">
    <location>
        <begin position="152"/>
        <end position="179"/>
    </location>
</feature>
<accession>A0AAV7LRP5</accession>
<sequence>MAVLRLPSLVIFRHPLKQRSSEHFNLHSMEFNSLFQESHVEILTDIGLWSKAGRRKVKTFASAEGGEEENGEREYGTKEGQDGERTEDEETHQVERIWRSGERFLPNRREEINIAADGGPNAAVAREDGAQDPAMLLEKRGISRYFGPDFIHPGALSDSDTRTDSKAPLHSRRGDNCEF</sequence>
<feature type="region of interest" description="Disordered" evidence="1">
    <location>
        <begin position="60"/>
        <end position="93"/>
    </location>
</feature>